<reference evidence="2 3" key="1">
    <citation type="submission" date="2019-06" db="EMBL/GenBank/DDBJ databases">
        <title>A novel bacterium of genus Pontibacter, isolated from marine sediment.</title>
        <authorList>
            <person name="Huang H."/>
            <person name="Mo K."/>
            <person name="Hu Y."/>
        </authorList>
    </citation>
    <scope>NUCLEOTIDE SEQUENCE [LARGE SCALE GENOMIC DNA]</scope>
    <source>
        <strain evidence="2 3">HB172049</strain>
    </source>
</reference>
<dbReference type="OrthoDB" id="6307329at2"/>
<dbReference type="CDD" id="cd00761">
    <property type="entry name" value="Glyco_tranf_GTA_type"/>
    <property type="match status" value="1"/>
</dbReference>
<dbReference type="EMBL" id="VFRQ01000012">
    <property type="protein sequence ID" value="TPE42516.1"/>
    <property type="molecule type" value="Genomic_DNA"/>
</dbReference>
<sequence>MFSIIIPLYNKEASIGATLRTVLGQTFPHFEVLVVNDGSTDSSLSVVASFSDPRIRVLSKPNGGVSHARNYGIERAQHEYIAFLDADDLWEPNYLEEMNRLIQKYPDCGMYSCAYKCIKQDKVLIERPNIPEGKLDDYFKAILINSKISWTSATVIRKEAFEKAGMFPVGMVSGEDSYMWCKTAIHYPVAFSNKILATYNLSMSQTHFRVAAPDHCQESWYDLYSEGEQYRNQFIASKAIENGLRHAWGGHRKRSRLIEQQFWFARKFNDKNLQKRLKQLYYLNRLPRIAVRFLLVYKRLVTIYSYKYK</sequence>
<dbReference type="Proteomes" id="UP000316727">
    <property type="component" value="Unassembled WGS sequence"/>
</dbReference>
<dbReference type="InterPro" id="IPR029044">
    <property type="entry name" value="Nucleotide-diphossugar_trans"/>
</dbReference>
<dbReference type="PANTHER" id="PTHR43685:SF2">
    <property type="entry name" value="GLYCOSYLTRANSFERASE 2-LIKE DOMAIN-CONTAINING PROTEIN"/>
    <property type="match status" value="1"/>
</dbReference>
<evidence type="ECO:0000259" key="1">
    <source>
        <dbReference type="Pfam" id="PF00535"/>
    </source>
</evidence>
<dbReference type="PANTHER" id="PTHR43685">
    <property type="entry name" value="GLYCOSYLTRANSFERASE"/>
    <property type="match status" value="1"/>
</dbReference>
<dbReference type="SUPFAM" id="SSF53448">
    <property type="entry name" value="Nucleotide-diphospho-sugar transferases"/>
    <property type="match status" value="1"/>
</dbReference>
<comment type="caution">
    <text evidence="2">The sequence shown here is derived from an EMBL/GenBank/DDBJ whole genome shotgun (WGS) entry which is preliminary data.</text>
</comment>
<keyword evidence="3" id="KW-1185">Reference proteome</keyword>
<dbReference type="AlphaFoldDB" id="A0A501WAB1"/>
<dbReference type="RefSeq" id="WP_140623321.1">
    <property type="nucleotide sequence ID" value="NZ_VFRQ01000012.1"/>
</dbReference>
<dbReference type="GO" id="GO:0016740">
    <property type="term" value="F:transferase activity"/>
    <property type="evidence" value="ECO:0007669"/>
    <property type="project" value="UniProtKB-KW"/>
</dbReference>
<keyword evidence="2" id="KW-0808">Transferase</keyword>
<dbReference type="Pfam" id="PF00535">
    <property type="entry name" value="Glycos_transf_2"/>
    <property type="match status" value="1"/>
</dbReference>
<protein>
    <submittedName>
        <fullName evidence="2">Glycosyltransferase family 2 protein</fullName>
    </submittedName>
</protein>
<dbReference type="InterPro" id="IPR001173">
    <property type="entry name" value="Glyco_trans_2-like"/>
</dbReference>
<dbReference type="InterPro" id="IPR050834">
    <property type="entry name" value="Glycosyltransf_2"/>
</dbReference>
<organism evidence="2 3">
    <name type="scientific">Pontibacter mangrovi</name>
    <dbReference type="NCBI Taxonomy" id="2589816"/>
    <lineage>
        <taxon>Bacteria</taxon>
        <taxon>Pseudomonadati</taxon>
        <taxon>Bacteroidota</taxon>
        <taxon>Cytophagia</taxon>
        <taxon>Cytophagales</taxon>
        <taxon>Hymenobacteraceae</taxon>
        <taxon>Pontibacter</taxon>
    </lineage>
</organism>
<name>A0A501WAB1_9BACT</name>
<feature type="domain" description="Glycosyltransferase 2-like" evidence="1">
    <location>
        <begin position="3"/>
        <end position="163"/>
    </location>
</feature>
<accession>A0A501WAB1</accession>
<evidence type="ECO:0000313" key="3">
    <source>
        <dbReference type="Proteomes" id="UP000316727"/>
    </source>
</evidence>
<evidence type="ECO:0000313" key="2">
    <source>
        <dbReference type="EMBL" id="TPE42516.1"/>
    </source>
</evidence>
<dbReference type="Gene3D" id="3.90.550.10">
    <property type="entry name" value="Spore Coat Polysaccharide Biosynthesis Protein SpsA, Chain A"/>
    <property type="match status" value="1"/>
</dbReference>
<proteinExistence type="predicted"/>
<gene>
    <name evidence="2" type="ORF">FJM65_18110</name>
</gene>